<reference evidence="2" key="1">
    <citation type="submission" date="2021-01" db="EMBL/GenBank/DDBJ databases">
        <authorList>
            <person name="Corre E."/>
            <person name="Pelletier E."/>
            <person name="Niang G."/>
            <person name="Scheremetjew M."/>
            <person name="Finn R."/>
            <person name="Kale V."/>
            <person name="Holt S."/>
            <person name="Cochrane G."/>
            <person name="Meng A."/>
            <person name="Brown T."/>
            <person name="Cohen L."/>
        </authorList>
    </citation>
    <scope>NUCLEOTIDE SEQUENCE</scope>
    <source>
        <strain evidence="2">RCC1130</strain>
    </source>
</reference>
<dbReference type="EMBL" id="HBER01052245">
    <property type="protein sequence ID" value="CAD8550829.1"/>
    <property type="molecule type" value="Transcribed_RNA"/>
</dbReference>
<keyword evidence="1" id="KW-0472">Membrane</keyword>
<feature type="transmembrane region" description="Helical" evidence="1">
    <location>
        <begin position="52"/>
        <end position="75"/>
    </location>
</feature>
<name>A0A7S0JG50_9EUKA</name>
<feature type="transmembrane region" description="Helical" evidence="1">
    <location>
        <begin position="116"/>
        <end position="137"/>
    </location>
</feature>
<sequence length="148" mass="16590">MCSHAQFITMNLTVERVYCHEPLRRTDARFLIAETVAFCEAANPLFLSRPDWMVTATCVSAYGFCGFYVLIAVVVLTRTWASFRTPLTLFMGAKLNAILFYHVMEFTSTMPPPNIAAYFAVESPYLLSIGLVLYKILAAEVAQKQKGS</sequence>
<proteinExistence type="predicted"/>
<evidence type="ECO:0000256" key="1">
    <source>
        <dbReference type="SAM" id="Phobius"/>
    </source>
</evidence>
<organism evidence="2">
    <name type="scientific">Calcidiscus leptoporus</name>
    <dbReference type="NCBI Taxonomy" id="127549"/>
    <lineage>
        <taxon>Eukaryota</taxon>
        <taxon>Haptista</taxon>
        <taxon>Haptophyta</taxon>
        <taxon>Prymnesiophyceae</taxon>
        <taxon>Coccolithales</taxon>
        <taxon>Calcidiscaceae</taxon>
        <taxon>Calcidiscus</taxon>
    </lineage>
</organism>
<accession>A0A7S0JG50</accession>
<evidence type="ECO:0000313" key="2">
    <source>
        <dbReference type="EMBL" id="CAD8550829.1"/>
    </source>
</evidence>
<keyword evidence="1" id="KW-0812">Transmembrane</keyword>
<dbReference type="AlphaFoldDB" id="A0A7S0JG50"/>
<protein>
    <submittedName>
        <fullName evidence="2">Uncharacterized protein</fullName>
    </submittedName>
</protein>
<gene>
    <name evidence="2" type="ORF">CLEP1334_LOCUS26119</name>
</gene>
<keyword evidence="1" id="KW-1133">Transmembrane helix</keyword>